<evidence type="ECO:0000313" key="2">
    <source>
        <dbReference type="Proteomes" id="UP000320225"/>
    </source>
</evidence>
<dbReference type="PROSITE" id="PS51257">
    <property type="entry name" value="PROKAR_LIPOPROTEIN"/>
    <property type="match status" value="1"/>
</dbReference>
<reference evidence="1 2" key="1">
    <citation type="submission" date="2019-07" db="EMBL/GenBank/DDBJ databases">
        <title>Tepidimonas sediminis YIM 72259 draft genome.</title>
        <authorList>
            <person name="Da Costa M.S."/>
            <person name="Froufe H.J.C."/>
            <person name="Egas C."/>
            <person name="Albuquerque L."/>
        </authorList>
    </citation>
    <scope>NUCLEOTIDE SEQUENCE [LARGE SCALE GENOMIC DNA]</scope>
    <source>
        <strain evidence="1 2">YIM 72259</strain>
    </source>
</reference>
<dbReference type="AlphaFoldDB" id="A0A554WPU1"/>
<protein>
    <recommendedName>
        <fullName evidence="3">DUF4136 domain-containing protein</fullName>
    </recommendedName>
</protein>
<dbReference type="Proteomes" id="UP000320225">
    <property type="component" value="Unassembled WGS sequence"/>
</dbReference>
<accession>A0A554WPU1</accession>
<evidence type="ECO:0000313" key="1">
    <source>
        <dbReference type="EMBL" id="TSE25599.1"/>
    </source>
</evidence>
<sequence length="212" mass="23033">MAPTRRTWLPIVLAAALLAGCAGTLRLEHTVRSEAAWPAAARPAAGDRYVFERLPSQRGGDAAREQDQLEALAAEVLASHGLQRAEAAPGAAASAVPWGVQLVARSVKYPYAPWDAPEPRPGWMPYGQIVVGRGVVTSLGLQWQVRPPYWVREVALTVRDRRSGEVVYETRATQDGPWADAPALWRALLQAALDGFPQPPAGPRRVVIEQPR</sequence>
<keyword evidence="2" id="KW-1185">Reference proteome</keyword>
<comment type="caution">
    <text evidence="1">The sequence shown here is derived from an EMBL/GenBank/DDBJ whole genome shotgun (WGS) entry which is preliminary data.</text>
</comment>
<name>A0A554WPU1_9BURK</name>
<gene>
    <name evidence="1" type="ORF">Tsedi_01184</name>
</gene>
<dbReference type="OrthoDB" id="8687009at2"/>
<evidence type="ECO:0008006" key="3">
    <source>
        <dbReference type="Google" id="ProtNLM"/>
    </source>
</evidence>
<organism evidence="1 2">
    <name type="scientific">Tepidimonas sediminis</name>
    <dbReference type="NCBI Taxonomy" id="2588941"/>
    <lineage>
        <taxon>Bacteria</taxon>
        <taxon>Pseudomonadati</taxon>
        <taxon>Pseudomonadota</taxon>
        <taxon>Betaproteobacteria</taxon>
        <taxon>Burkholderiales</taxon>
        <taxon>Tepidimonas</taxon>
    </lineage>
</organism>
<proteinExistence type="predicted"/>
<dbReference type="RefSeq" id="WP_143894641.1">
    <property type="nucleotide sequence ID" value="NZ_VJND01000006.1"/>
</dbReference>
<dbReference type="EMBL" id="VJND01000006">
    <property type="protein sequence ID" value="TSE25599.1"/>
    <property type="molecule type" value="Genomic_DNA"/>
</dbReference>